<dbReference type="InterPro" id="IPR000422">
    <property type="entry name" value="DHBP_synthase_RibB"/>
</dbReference>
<dbReference type="SUPFAM" id="SSF55821">
    <property type="entry name" value="YrdC/RibB"/>
    <property type="match status" value="1"/>
</dbReference>
<evidence type="ECO:0000313" key="13">
    <source>
        <dbReference type="EMBL" id="CDQ42024.1"/>
    </source>
</evidence>
<comment type="similarity">
    <text evidence="5">In the N-terminal section; belongs to the DHBP synthase family.</text>
</comment>
<comment type="cofactor">
    <cofactor evidence="11 12">
        <name>Mg(2+)</name>
        <dbReference type="ChEBI" id="CHEBI:18420"/>
    </cofactor>
    <cofactor evidence="11 12">
        <name>Mn(2+)</name>
        <dbReference type="ChEBI" id="CHEBI:29035"/>
    </cofactor>
    <text evidence="11 12">Binds 2 divalent metal cations per subunit. Magnesium or manganese.</text>
</comment>
<evidence type="ECO:0000313" key="14">
    <source>
        <dbReference type="Proteomes" id="UP000028875"/>
    </source>
</evidence>
<dbReference type="FunFam" id="3.90.870.10:FF:000001">
    <property type="entry name" value="Riboflavin biosynthesis protein RibBA"/>
    <property type="match status" value="1"/>
</dbReference>
<feature type="binding site" evidence="11">
    <location>
        <position position="26"/>
    </location>
    <ligand>
        <name>Mg(2+)</name>
        <dbReference type="ChEBI" id="CHEBI:18420"/>
        <label>2</label>
    </ligand>
</feature>
<keyword evidence="7 11" id="KW-0479">Metal-binding</keyword>
<feature type="site" description="Essential for catalytic activity" evidence="11">
    <location>
        <position position="161"/>
    </location>
</feature>
<comment type="caution">
    <text evidence="13">The sequence shown here is derived from an EMBL/GenBank/DDBJ whole genome shotgun (WGS) entry which is preliminary data.</text>
</comment>
<evidence type="ECO:0000256" key="4">
    <source>
        <dbReference type="ARBA" id="ARBA00004904"/>
    </source>
</evidence>
<dbReference type="PANTHER" id="PTHR21327">
    <property type="entry name" value="GTP CYCLOHYDROLASE II-RELATED"/>
    <property type="match status" value="1"/>
</dbReference>
<dbReference type="HAMAP" id="MF_00180">
    <property type="entry name" value="RibB"/>
    <property type="match status" value="1"/>
</dbReference>
<name>A0A024QHR1_9BACI</name>
<comment type="function">
    <text evidence="3 11 12">Catalyzes the conversion of D-ribulose 5-phosphate to formate and 3,4-dihydroxy-2-butanone 4-phosphate.</text>
</comment>
<keyword evidence="9 11" id="KW-0464">Manganese</keyword>
<dbReference type="GO" id="GO:0005829">
    <property type="term" value="C:cytosol"/>
    <property type="evidence" value="ECO:0007669"/>
    <property type="project" value="TreeGrafter"/>
</dbReference>
<dbReference type="Proteomes" id="UP000028875">
    <property type="component" value="Unassembled WGS sequence"/>
</dbReference>
<keyword evidence="14" id="KW-1185">Reference proteome</keyword>
<reference evidence="14" key="2">
    <citation type="submission" date="2014-05" db="EMBL/GenBank/DDBJ databases">
        <title>Draft genome sequence of Virgibacillus massiliensis Vm-5.</title>
        <authorList>
            <person name="Khelaifia S."/>
            <person name="Croce O."/>
            <person name="Lagier J.C."/>
            <person name="Raoult D."/>
        </authorList>
    </citation>
    <scope>NUCLEOTIDE SEQUENCE [LARGE SCALE GENOMIC DNA]</scope>
    <source>
        <strain evidence="14">Vm-5</strain>
    </source>
</reference>
<gene>
    <name evidence="13" type="primary">ribBA</name>
    <name evidence="11" type="synonym">ribB</name>
    <name evidence="13" type="ORF">BN990_04404</name>
</gene>
<dbReference type="EMBL" id="CCDP010000004">
    <property type="protein sequence ID" value="CDQ42024.1"/>
    <property type="molecule type" value="Genomic_DNA"/>
</dbReference>
<reference evidence="13 14" key="1">
    <citation type="submission" date="2014-03" db="EMBL/GenBank/DDBJ databases">
        <authorList>
            <person name="Urmite Genomes U."/>
        </authorList>
    </citation>
    <scope>NUCLEOTIDE SEQUENCE [LARGE SCALE GENOMIC DNA]</scope>
    <source>
        <strain evidence="13 14">Vm-5</strain>
    </source>
</reference>
<feature type="binding site" evidence="11">
    <location>
        <position position="26"/>
    </location>
    <ligand>
        <name>Mg(2+)</name>
        <dbReference type="ChEBI" id="CHEBI:18420"/>
        <label>1</label>
    </ligand>
</feature>
<dbReference type="NCBIfam" id="TIGR00506">
    <property type="entry name" value="ribB"/>
    <property type="match status" value="1"/>
</dbReference>
<evidence type="ECO:0000256" key="11">
    <source>
        <dbReference type="HAMAP-Rule" id="MF_00180"/>
    </source>
</evidence>
<evidence type="ECO:0000256" key="5">
    <source>
        <dbReference type="ARBA" id="ARBA00005520"/>
    </source>
</evidence>
<evidence type="ECO:0000256" key="8">
    <source>
        <dbReference type="ARBA" id="ARBA00022842"/>
    </source>
</evidence>
<dbReference type="GO" id="GO:0030145">
    <property type="term" value="F:manganese ion binding"/>
    <property type="evidence" value="ECO:0007669"/>
    <property type="project" value="UniProtKB-UniRule"/>
</dbReference>
<feature type="binding site" evidence="11">
    <location>
        <position position="30"/>
    </location>
    <ligand>
        <name>D-ribulose 5-phosphate</name>
        <dbReference type="ChEBI" id="CHEBI:58121"/>
    </ligand>
</feature>
<keyword evidence="10 11" id="KW-0456">Lyase</keyword>
<dbReference type="GO" id="GO:0003935">
    <property type="term" value="F:GTP cyclohydrolase II activity"/>
    <property type="evidence" value="ECO:0007669"/>
    <property type="project" value="TreeGrafter"/>
</dbReference>
<feature type="site" description="Essential for catalytic activity" evidence="11">
    <location>
        <position position="123"/>
    </location>
</feature>
<dbReference type="AlphaFoldDB" id="A0A024QHR1"/>
<dbReference type="STRING" id="1462526.BN990_04404"/>
<keyword evidence="8 11" id="KW-0460">Magnesium</keyword>
<dbReference type="Pfam" id="PF00926">
    <property type="entry name" value="DHBP_synthase"/>
    <property type="match status" value="1"/>
</dbReference>
<protein>
    <recommendedName>
        <fullName evidence="11 12">3,4-dihydroxy-2-butanone 4-phosphate synthase</fullName>
        <shortName evidence="11 12">DHBP synthase</shortName>
        <ecNumber evidence="11 12">4.1.99.12</ecNumber>
    </recommendedName>
</protein>
<evidence type="ECO:0000256" key="7">
    <source>
        <dbReference type="ARBA" id="ARBA00022723"/>
    </source>
</evidence>
<dbReference type="Gene3D" id="3.90.870.10">
    <property type="entry name" value="DHBP synthase"/>
    <property type="match status" value="1"/>
</dbReference>
<comment type="pathway">
    <text evidence="4 11 12">Cofactor biosynthesis; riboflavin biosynthesis; 2-hydroxy-3-oxobutyl phosphate from D-ribulose 5-phosphate: step 1/1.</text>
</comment>
<keyword evidence="6 11" id="KW-0686">Riboflavin biosynthesis</keyword>
<evidence type="ECO:0000256" key="3">
    <source>
        <dbReference type="ARBA" id="ARBA00002284"/>
    </source>
</evidence>
<evidence type="ECO:0000256" key="2">
    <source>
        <dbReference type="ARBA" id="ARBA00001936"/>
    </source>
</evidence>
<feature type="binding site" evidence="11">
    <location>
        <begin position="25"/>
        <end position="26"/>
    </location>
    <ligand>
        <name>D-ribulose 5-phosphate</name>
        <dbReference type="ChEBI" id="CHEBI:58121"/>
    </ligand>
</feature>
<dbReference type="OrthoDB" id="9793111at2"/>
<evidence type="ECO:0000256" key="10">
    <source>
        <dbReference type="ARBA" id="ARBA00023239"/>
    </source>
</evidence>
<evidence type="ECO:0000256" key="6">
    <source>
        <dbReference type="ARBA" id="ARBA00022619"/>
    </source>
</evidence>
<accession>A0A024QHR1</accession>
<organism evidence="13 14">
    <name type="scientific">Virgibacillus massiliensis</name>
    <dbReference type="NCBI Taxonomy" id="1462526"/>
    <lineage>
        <taxon>Bacteria</taxon>
        <taxon>Bacillati</taxon>
        <taxon>Bacillota</taxon>
        <taxon>Bacilli</taxon>
        <taxon>Bacillales</taxon>
        <taxon>Bacillaceae</taxon>
        <taxon>Virgibacillus</taxon>
    </lineage>
</organism>
<evidence type="ECO:0000256" key="9">
    <source>
        <dbReference type="ARBA" id="ARBA00023211"/>
    </source>
</evidence>
<comment type="cofactor">
    <cofactor evidence="2">
        <name>Mn(2+)</name>
        <dbReference type="ChEBI" id="CHEBI:29035"/>
    </cofactor>
</comment>
<proteinExistence type="inferred from homology"/>
<dbReference type="EC" id="4.1.99.12" evidence="11 12"/>
<comment type="similarity">
    <text evidence="11 12">Belongs to the DHBP synthase family.</text>
</comment>
<feature type="binding site" evidence="11">
    <location>
        <begin position="137"/>
        <end position="141"/>
    </location>
    <ligand>
        <name>D-ribulose 5-phosphate</name>
        <dbReference type="ChEBI" id="CHEBI:58121"/>
    </ligand>
</feature>
<sequence>MNTIQEAIDQLKAGQAIIVVDDENRENEGDLVALSDRITPTMINFMITHGKGLVCTSIESDVAERVGLSLMTSNSNDPLSTAFTVSIDYKETTTGISAYERATTIRALVNKFAMKEDFKQPGHVFPLIAKEGGVLTRPGHTEASVDLAKLCGASPSGVICEIINEDGTMARVPDLEKMADKFQLCMISIEDLISYLTKRVEECK</sequence>
<comment type="catalytic activity">
    <reaction evidence="1 11 12">
        <text>D-ribulose 5-phosphate = (2S)-2-hydroxy-3-oxobutyl phosphate + formate + H(+)</text>
        <dbReference type="Rhea" id="RHEA:18457"/>
        <dbReference type="ChEBI" id="CHEBI:15378"/>
        <dbReference type="ChEBI" id="CHEBI:15740"/>
        <dbReference type="ChEBI" id="CHEBI:58121"/>
        <dbReference type="ChEBI" id="CHEBI:58830"/>
        <dbReference type="EC" id="4.1.99.12"/>
    </reaction>
</comment>
<evidence type="ECO:0000256" key="1">
    <source>
        <dbReference type="ARBA" id="ARBA00000141"/>
    </source>
</evidence>
<dbReference type="GO" id="GO:0000287">
    <property type="term" value="F:magnesium ion binding"/>
    <property type="evidence" value="ECO:0007669"/>
    <property type="project" value="UniProtKB-UniRule"/>
</dbReference>
<evidence type="ECO:0000256" key="12">
    <source>
        <dbReference type="RuleBase" id="RU003843"/>
    </source>
</evidence>
<dbReference type="UniPathway" id="UPA00275">
    <property type="reaction ID" value="UER00399"/>
</dbReference>
<dbReference type="PANTHER" id="PTHR21327:SF18">
    <property type="entry name" value="3,4-DIHYDROXY-2-BUTANONE 4-PHOSPHATE SYNTHASE"/>
    <property type="match status" value="1"/>
</dbReference>
<comment type="subunit">
    <text evidence="11 12">Homodimer.</text>
</comment>
<dbReference type="GO" id="GO:0009231">
    <property type="term" value="P:riboflavin biosynthetic process"/>
    <property type="evidence" value="ECO:0007669"/>
    <property type="project" value="UniProtKB-UniRule"/>
</dbReference>
<dbReference type="eggNOG" id="COG0108">
    <property type="taxonomic scope" value="Bacteria"/>
</dbReference>
<feature type="binding site" evidence="11">
    <location>
        <position position="140"/>
    </location>
    <ligand>
        <name>Mg(2+)</name>
        <dbReference type="ChEBI" id="CHEBI:18420"/>
        <label>2</label>
    </ligand>
</feature>
<dbReference type="InterPro" id="IPR017945">
    <property type="entry name" value="DHBP_synth_RibB-like_a/b_dom"/>
</dbReference>
<dbReference type="GO" id="GO:0008686">
    <property type="term" value="F:3,4-dihydroxy-2-butanone-4-phosphate synthase activity"/>
    <property type="evidence" value="ECO:0007669"/>
    <property type="project" value="UniProtKB-UniRule"/>
</dbReference>